<comment type="caution">
    <text evidence="4">The sequence shown here is derived from an EMBL/GenBank/DDBJ whole genome shotgun (WGS) entry which is preliminary data.</text>
</comment>
<dbReference type="InterPro" id="IPR006221">
    <property type="entry name" value="TrpG/PapA_dom"/>
</dbReference>
<protein>
    <submittedName>
        <fullName evidence="4">Anthranilate synthase component II</fullName>
        <ecNumber evidence="4">4.1.3.27</ecNumber>
    </submittedName>
</protein>
<dbReference type="Proteomes" id="UP000254118">
    <property type="component" value="Unassembled WGS sequence"/>
</dbReference>
<organism evidence="4 5">
    <name type="scientific">Dermatophilus congolensis</name>
    <dbReference type="NCBI Taxonomy" id="1863"/>
    <lineage>
        <taxon>Bacteria</taxon>
        <taxon>Bacillati</taxon>
        <taxon>Actinomycetota</taxon>
        <taxon>Actinomycetes</taxon>
        <taxon>Micrococcales</taxon>
        <taxon>Dermatophilaceae</taxon>
        <taxon>Dermatophilus</taxon>
    </lineage>
</organism>
<dbReference type="PRINTS" id="PR00099">
    <property type="entry name" value="CPSGATASE"/>
</dbReference>
<dbReference type="Pfam" id="PF00117">
    <property type="entry name" value="GATase"/>
    <property type="match status" value="1"/>
</dbReference>
<dbReference type="SUPFAM" id="SSF52317">
    <property type="entry name" value="Class I glutamine amidotransferase-like"/>
    <property type="match status" value="1"/>
</dbReference>
<sequence>MDDLHAVTNDPKTDRKRKATHVTTGAGSKVLVVDNFDSFVYTIVGYLEQLGTECHVIRNDIVIPQTVGQYDGVLISPGPGTPENSGKSIDVIHACAQKHVPMFGVCLGLQALAVAYGASVTRAPELVHGKVSDVFHDNTGVFAGISNPFRATRYHSLAVDEKTLPPELIVDARTDNGIIMGLRHATLPLSSVQFHPESVMTAQGHRLLANWLATTGVSGVIEASATMSPLIKEAAF</sequence>
<dbReference type="InterPro" id="IPR029062">
    <property type="entry name" value="Class_I_gatase-like"/>
</dbReference>
<dbReference type="GO" id="GO:0004049">
    <property type="term" value="F:anthranilate synthase activity"/>
    <property type="evidence" value="ECO:0007669"/>
    <property type="project" value="UniProtKB-EC"/>
</dbReference>
<dbReference type="PROSITE" id="PS51273">
    <property type="entry name" value="GATASE_TYPE_1"/>
    <property type="match status" value="1"/>
</dbReference>
<keyword evidence="1" id="KW-0315">Glutamine amidotransferase</keyword>
<evidence type="ECO:0000256" key="2">
    <source>
        <dbReference type="SAM" id="MobiDB-lite"/>
    </source>
</evidence>
<dbReference type="EMBL" id="UFYA01000001">
    <property type="protein sequence ID" value="STD14889.1"/>
    <property type="molecule type" value="Genomic_DNA"/>
</dbReference>
<dbReference type="GO" id="GO:0000162">
    <property type="term" value="P:L-tryptophan biosynthetic process"/>
    <property type="evidence" value="ECO:0007669"/>
    <property type="project" value="TreeGrafter"/>
</dbReference>
<feature type="domain" description="Glutamine amidotransferase" evidence="3">
    <location>
        <begin position="31"/>
        <end position="212"/>
    </location>
</feature>
<gene>
    <name evidence="4" type="primary">trpG</name>
    <name evidence="4" type="ORF">NCTC7915_02183</name>
</gene>
<proteinExistence type="predicted"/>
<feature type="region of interest" description="Disordered" evidence="2">
    <location>
        <begin position="1"/>
        <end position="20"/>
    </location>
</feature>
<dbReference type="EC" id="4.1.3.27" evidence="4"/>
<dbReference type="CDD" id="cd01743">
    <property type="entry name" value="GATase1_Anthranilate_Synthase"/>
    <property type="match status" value="1"/>
</dbReference>
<evidence type="ECO:0000256" key="1">
    <source>
        <dbReference type="ARBA" id="ARBA00022962"/>
    </source>
</evidence>
<dbReference type="InterPro" id="IPR050472">
    <property type="entry name" value="Anth_synth/Amidotransfase"/>
</dbReference>
<dbReference type="PRINTS" id="PR00097">
    <property type="entry name" value="ANTSNTHASEII"/>
</dbReference>
<dbReference type="PANTHER" id="PTHR43418:SF4">
    <property type="entry name" value="MULTIFUNCTIONAL TRYPTOPHAN BIOSYNTHESIS PROTEIN"/>
    <property type="match status" value="1"/>
</dbReference>
<evidence type="ECO:0000259" key="3">
    <source>
        <dbReference type="Pfam" id="PF00117"/>
    </source>
</evidence>
<dbReference type="GO" id="GO:0005829">
    <property type="term" value="C:cytosol"/>
    <property type="evidence" value="ECO:0007669"/>
    <property type="project" value="TreeGrafter"/>
</dbReference>
<evidence type="ECO:0000313" key="5">
    <source>
        <dbReference type="Proteomes" id="UP000254118"/>
    </source>
</evidence>
<dbReference type="AlphaFoldDB" id="A0AA46BQ39"/>
<dbReference type="PANTHER" id="PTHR43418">
    <property type="entry name" value="MULTIFUNCTIONAL TRYPTOPHAN BIOSYNTHESIS PROTEIN-RELATED"/>
    <property type="match status" value="1"/>
</dbReference>
<dbReference type="Gene3D" id="3.40.50.880">
    <property type="match status" value="1"/>
</dbReference>
<evidence type="ECO:0000313" key="4">
    <source>
        <dbReference type="EMBL" id="STD14889.1"/>
    </source>
</evidence>
<dbReference type="NCBIfam" id="TIGR00566">
    <property type="entry name" value="trpG_papA"/>
    <property type="match status" value="1"/>
</dbReference>
<reference evidence="4 5" key="1">
    <citation type="submission" date="2018-06" db="EMBL/GenBank/DDBJ databases">
        <authorList>
            <consortium name="Pathogen Informatics"/>
            <person name="Doyle S."/>
        </authorList>
    </citation>
    <scope>NUCLEOTIDE SEQUENCE [LARGE SCALE GENOMIC DNA]</scope>
    <source>
        <strain evidence="4 5">NCTC7915</strain>
    </source>
</reference>
<name>A0AA46BQ39_9MICO</name>
<dbReference type="PRINTS" id="PR00096">
    <property type="entry name" value="GATASE"/>
</dbReference>
<accession>A0AA46BQ39</accession>
<dbReference type="FunFam" id="3.40.50.880:FF:000003">
    <property type="entry name" value="Anthranilate synthase component II"/>
    <property type="match status" value="1"/>
</dbReference>
<dbReference type="InterPro" id="IPR017926">
    <property type="entry name" value="GATASE"/>
</dbReference>
<keyword evidence="4" id="KW-0456">Lyase</keyword>